<feature type="binding site" description="axial binding residue" evidence="6">
    <location>
        <position position="101"/>
    </location>
    <ligand>
        <name>heme c</name>
        <dbReference type="ChEBI" id="CHEBI:61717"/>
        <label>1</label>
    </ligand>
    <ligandPart>
        <name>Fe</name>
        <dbReference type="ChEBI" id="CHEBI:18248"/>
    </ligandPart>
</feature>
<dbReference type="InterPro" id="IPR002322">
    <property type="entry name" value="Cyt_c_III"/>
</dbReference>
<evidence type="ECO:0000256" key="4">
    <source>
        <dbReference type="ARBA" id="ARBA00022982"/>
    </source>
</evidence>
<protein>
    <submittedName>
        <fullName evidence="8">Cytochrome c3 family protein</fullName>
    </submittedName>
</protein>
<dbReference type="InterPro" id="IPR020942">
    <property type="entry name" value="Cyt_c_III_dom"/>
</dbReference>
<feature type="binding site" description="axial binding residue" evidence="6">
    <location>
        <position position="52"/>
    </location>
    <ligand>
        <name>heme c</name>
        <dbReference type="ChEBI" id="CHEBI:61717"/>
        <label>1</label>
    </ligand>
    <ligandPart>
        <name>Fe</name>
        <dbReference type="ChEBI" id="CHEBI:18248"/>
    </ligandPart>
</feature>
<feature type="binding site" description="axial binding residue" evidence="6">
    <location>
        <position position="51"/>
    </location>
    <ligand>
        <name>heme c</name>
        <dbReference type="ChEBI" id="CHEBI:61717"/>
        <label>1</label>
    </ligand>
    <ligandPart>
        <name>Fe</name>
        <dbReference type="ChEBI" id="CHEBI:18248"/>
    </ligandPart>
</feature>
<accession>A0A6G7PYX5</accession>
<keyword evidence="4" id="KW-0249">Electron transport</keyword>
<dbReference type="CDD" id="cd08168">
    <property type="entry name" value="Cytochrom_C3"/>
    <property type="match status" value="1"/>
</dbReference>
<evidence type="ECO:0000259" key="7">
    <source>
        <dbReference type="Pfam" id="PF02085"/>
    </source>
</evidence>
<keyword evidence="5 6" id="KW-0408">Iron</keyword>
<evidence type="ECO:0000313" key="8">
    <source>
        <dbReference type="EMBL" id="QIJ72820.1"/>
    </source>
</evidence>
<feature type="binding site" description="axial binding residue" evidence="6">
    <location>
        <position position="115"/>
    </location>
    <ligand>
        <name>heme c</name>
        <dbReference type="ChEBI" id="CHEBI:61717"/>
        <label>1</label>
    </ligand>
    <ligandPart>
        <name>Fe</name>
        <dbReference type="ChEBI" id="CHEBI:18248"/>
    </ligandPart>
</feature>
<dbReference type="SUPFAM" id="SSF48695">
    <property type="entry name" value="Multiheme cytochromes"/>
    <property type="match status" value="1"/>
</dbReference>
<dbReference type="AlphaFoldDB" id="A0A6G7PYX5"/>
<reference evidence="8 9" key="1">
    <citation type="submission" date="2020-02" db="EMBL/GenBank/DDBJ databases">
        <title>Genome analysis of Thermosulfuriphilus ammonigenes ST65T, an anaerobic thermophilic chemolithoautotrophic bacterium isolated from a deep-sea hydrothermal vent.</title>
        <authorList>
            <person name="Slobodkina G."/>
            <person name="Allioux M."/>
            <person name="Merkel A."/>
            <person name="Alain K."/>
            <person name="Jebbar M."/>
            <person name="Slobodkin A."/>
        </authorList>
    </citation>
    <scope>NUCLEOTIDE SEQUENCE [LARGE SCALE GENOMIC DNA]</scope>
    <source>
        <strain evidence="8 9">ST65</strain>
    </source>
</reference>
<feature type="domain" description="Class III cytochrome C" evidence="7">
    <location>
        <begin position="21"/>
        <end position="119"/>
    </location>
</feature>
<feature type="binding site" description="axial binding residue" evidence="6">
    <location>
        <position position="47"/>
    </location>
    <ligand>
        <name>heme c</name>
        <dbReference type="ChEBI" id="CHEBI:61717"/>
        <label>1</label>
    </ligand>
    <ligandPart>
        <name>Fe</name>
        <dbReference type="ChEBI" id="CHEBI:18248"/>
    </ligandPart>
</feature>
<feature type="binding site" description="axial binding residue" evidence="6">
    <location>
        <position position="37"/>
    </location>
    <ligand>
        <name>heme c</name>
        <dbReference type="ChEBI" id="CHEBI:61717"/>
        <label>1</label>
    </ligand>
    <ligandPart>
        <name>Fe</name>
        <dbReference type="ChEBI" id="CHEBI:18248"/>
    </ligandPart>
</feature>
<name>A0A6G7PYX5_9BACT</name>
<dbReference type="InterPro" id="IPR036280">
    <property type="entry name" value="Multihaem_cyt_sf"/>
</dbReference>
<dbReference type="Gene3D" id="3.90.10.10">
    <property type="entry name" value="Cytochrome C3"/>
    <property type="match status" value="1"/>
</dbReference>
<evidence type="ECO:0000256" key="5">
    <source>
        <dbReference type="ARBA" id="ARBA00023004"/>
    </source>
</evidence>
<dbReference type="GO" id="GO:0020037">
    <property type="term" value="F:heme binding"/>
    <property type="evidence" value="ECO:0007669"/>
    <property type="project" value="InterPro"/>
</dbReference>
<keyword evidence="1" id="KW-0813">Transport</keyword>
<dbReference type="Pfam" id="PF02085">
    <property type="entry name" value="Cytochrom_CIII"/>
    <property type="match status" value="1"/>
</dbReference>
<proteinExistence type="predicted"/>
<evidence type="ECO:0000256" key="3">
    <source>
        <dbReference type="ARBA" id="ARBA00022723"/>
    </source>
</evidence>
<keyword evidence="3 6" id="KW-0479">Metal-binding</keyword>
<feature type="binding site" description="axial binding residue" evidence="6">
    <location>
        <position position="40"/>
    </location>
    <ligand>
        <name>heme c</name>
        <dbReference type="ChEBI" id="CHEBI:61717"/>
        <label>1</label>
    </ligand>
    <ligandPart>
        <name>Fe</name>
        <dbReference type="ChEBI" id="CHEBI:18248"/>
    </ligandPart>
</feature>
<evidence type="ECO:0000256" key="2">
    <source>
        <dbReference type="ARBA" id="ARBA00022617"/>
    </source>
</evidence>
<dbReference type="KEGG" id="tav:G4V39_01705"/>
<evidence type="ECO:0000256" key="6">
    <source>
        <dbReference type="PIRSR" id="PIRSR602322-1"/>
    </source>
</evidence>
<feature type="binding site" description="axial binding residue" evidence="6">
    <location>
        <position position="100"/>
    </location>
    <ligand>
        <name>heme c</name>
        <dbReference type="ChEBI" id="CHEBI:61717"/>
        <label>1</label>
    </ligand>
    <ligandPart>
        <name>Fe</name>
        <dbReference type="ChEBI" id="CHEBI:18248"/>
    </ligandPart>
</feature>
<sequence>MAVFCGLGLTLGGMAIAGEGPAVFKLENRKGTVTFNHHAHQALGLKCGACHHGVEGGKKVPYKAGQKNQKCETCHNKGNTSMPAKYRKPMSVFHKTCKGCHKKMAANHPKAPTKCNGCHKK</sequence>
<evidence type="ECO:0000256" key="1">
    <source>
        <dbReference type="ARBA" id="ARBA00022448"/>
    </source>
</evidence>
<keyword evidence="2 6" id="KW-0349">Heme</keyword>
<dbReference type="PRINTS" id="PR00609">
    <property type="entry name" value="CYTOCHROMEC3"/>
</dbReference>
<feature type="binding site" description="axial binding residue" evidence="6">
    <location>
        <position position="97"/>
    </location>
    <ligand>
        <name>heme c</name>
        <dbReference type="ChEBI" id="CHEBI:61717"/>
        <label>1</label>
    </ligand>
    <ligandPart>
        <name>Fe</name>
        <dbReference type="ChEBI" id="CHEBI:18248"/>
    </ligandPart>
</feature>
<keyword evidence="9" id="KW-1185">Reference proteome</keyword>
<dbReference type="GO" id="GO:0009055">
    <property type="term" value="F:electron transfer activity"/>
    <property type="evidence" value="ECO:0007669"/>
    <property type="project" value="InterPro"/>
</dbReference>
<feature type="binding site" description="axial binding residue" evidence="6">
    <location>
        <position position="119"/>
    </location>
    <ligand>
        <name>heme c</name>
        <dbReference type="ChEBI" id="CHEBI:61717"/>
        <label>1</label>
    </ligand>
    <ligandPart>
        <name>Fe</name>
        <dbReference type="ChEBI" id="CHEBI:18248"/>
    </ligandPart>
</feature>
<dbReference type="Proteomes" id="UP000502179">
    <property type="component" value="Chromosome"/>
</dbReference>
<feature type="binding site" description="axial binding residue" evidence="6">
    <location>
        <position position="118"/>
    </location>
    <ligand>
        <name>heme c</name>
        <dbReference type="ChEBI" id="CHEBI:61717"/>
        <label>3</label>
    </ligand>
    <ligandPart>
        <name>Fe</name>
        <dbReference type="ChEBI" id="CHEBI:18248"/>
    </ligandPart>
</feature>
<feature type="binding site" description="axial binding residue" evidence="6">
    <location>
        <position position="50"/>
    </location>
    <ligand>
        <name>heme c</name>
        <dbReference type="ChEBI" id="CHEBI:61717"/>
        <label>1</label>
    </ligand>
    <ligandPart>
        <name>Fe</name>
        <dbReference type="ChEBI" id="CHEBI:18248"/>
    </ligandPart>
</feature>
<evidence type="ECO:0000313" key="9">
    <source>
        <dbReference type="Proteomes" id="UP000502179"/>
    </source>
</evidence>
<organism evidence="8 9">
    <name type="scientific">Thermosulfuriphilus ammonigenes</name>
    <dbReference type="NCBI Taxonomy" id="1936021"/>
    <lineage>
        <taxon>Bacteria</taxon>
        <taxon>Pseudomonadati</taxon>
        <taxon>Thermodesulfobacteriota</taxon>
        <taxon>Thermodesulfobacteria</taxon>
        <taxon>Thermodesulfobacteriales</taxon>
        <taxon>Thermodesulfobacteriaceae</taxon>
        <taxon>Thermosulfuriphilus</taxon>
    </lineage>
</organism>
<gene>
    <name evidence="8" type="ORF">G4V39_01705</name>
</gene>
<dbReference type="EMBL" id="CP048877">
    <property type="protein sequence ID" value="QIJ72820.1"/>
    <property type="molecule type" value="Genomic_DNA"/>
</dbReference>
<comment type="cofactor">
    <cofactor evidence="6">
        <name>heme c</name>
        <dbReference type="ChEBI" id="CHEBI:61717"/>
    </cofactor>
    <text evidence="6">Binds 4 heme c groups covalently per monomer.</text>
</comment>
<dbReference type="GO" id="GO:0046872">
    <property type="term" value="F:metal ion binding"/>
    <property type="evidence" value="ECO:0007669"/>
    <property type="project" value="UniProtKB-KW"/>
</dbReference>